<feature type="region of interest" description="Disordered" evidence="7">
    <location>
        <begin position="1298"/>
        <end position="1321"/>
    </location>
</feature>
<comment type="caution">
    <text evidence="9">The sequence shown here is derived from an EMBL/GenBank/DDBJ whole genome shotgun (WGS) entry which is preliminary data.</text>
</comment>
<dbReference type="PANTHER" id="PTHR13059:SF13">
    <property type="entry name" value="PROTEIN CAPICUA HOMOLOG"/>
    <property type="match status" value="1"/>
</dbReference>
<feature type="region of interest" description="Disordered" evidence="7">
    <location>
        <begin position="719"/>
        <end position="792"/>
    </location>
</feature>
<keyword evidence="3 6" id="KW-0238">DNA-binding</keyword>
<dbReference type="GO" id="GO:0000977">
    <property type="term" value="F:RNA polymerase II transcription regulatory region sequence-specific DNA binding"/>
    <property type="evidence" value="ECO:0007669"/>
    <property type="project" value="TreeGrafter"/>
</dbReference>
<dbReference type="GO" id="GO:0000981">
    <property type="term" value="F:DNA-binding transcription factor activity, RNA polymerase II-specific"/>
    <property type="evidence" value="ECO:0007669"/>
    <property type="project" value="TreeGrafter"/>
</dbReference>
<feature type="compositionally biased region" description="Polar residues" evidence="7">
    <location>
        <begin position="733"/>
        <end position="757"/>
    </location>
</feature>
<feature type="compositionally biased region" description="Low complexity" evidence="7">
    <location>
        <begin position="118"/>
        <end position="130"/>
    </location>
</feature>
<dbReference type="PROSITE" id="PS00018">
    <property type="entry name" value="EF_HAND_1"/>
    <property type="match status" value="1"/>
</dbReference>
<feature type="DNA-binding region" description="HMG box" evidence="6">
    <location>
        <begin position="885"/>
        <end position="953"/>
    </location>
</feature>
<evidence type="ECO:0000313" key="10">
    <source>
        <dbReference type="Proteomes" id="UP001175271"/>
    </source>
</evidence>
<dbReference type="EMBL" id="JAUCMV010000005">
    <property type="protein sequence ID" value="KAK0396459.1"/>
    <property type="molecule type" value="Genomic_DNA"/>
</dbReference>
<feature type="region of interest" description="Disordered" evidence="7">
    <location>
        <begin position="1153"/>
        <end position="1177"/>
    </location>
</feature>
<keyword evidence="5 6" id="KW-0539">Nucleus</keyword>
<dbReference type="InterPro" id="IPR009071">
    <property type="entry name" value="HMG_box_dom"/>
</dbReference>
<dbReference type="InterPro" id="IPR058606">
    <property type="entry name" value="HTH_Cic_C"/>
</dbReference>
<dbReference type="Gene3D" id="2.30.30.140">
    <property type="match status" value="1"/>
</dbReference>
<evidence type="ECO:0000256" key="3">
    <source>
        <dbReference type="ARBA" id="ARBA00023125"/>
    </source>
</evidence>
<dbReference type="CDD" id="cd21990">
    <property type="entry name" value="HMG-box_CIC-like"/>
    <property type="match status" value="1"/>
</dbReference>
<evidence type="ECO:0000256" key="7">
    <source>
        <dbReference type="SAM" id="MobiDB-lite"/>
    </source>
</evidence>
<evidence type="ECO:0000256" key="5">
    <source>
        <dbReference type="ARBA" id="ARBA00023242"/>
    </source>
</evidence>
<feature type="region of interest" description="Disordered" evidence="7">
    <location>
        <begin position="1433"/>
        <end position="1454"/>
    </location>
</feature>
<accession>A0AA39H1M9</accession>
<dbReference type="Proteomes" id="UP001175271">
    <property type="component" value="Unassembled WGS sequence"/>
</dbReference>
<evidence type="ECO:0000256" key="6">
    <source>
        <dbReference type="PROSITE-ProRule" id="PRU00267"/>
    </source>
</evidence>
<dbReference type="InterPro" id="IPR032147">
    <property type="entry name" value="Cic_dom"/>
</dbReference>
<feature type="region of interest" description="Disordered" evidence="7">
    <location>
        <begin position="1348"/>
        <end position="1375"/>
    </location>
</feature>
<dbReference type="Pfam" id="PF16090">
    <property type="entry name" value="DUF4819"/>
    <property type="match status" value="1"/>
</dbReference>
<reference evidence="9" key="1">
    <citation type="submission" date="2023-06" db="EMBL/GenBank/DDBJ databases">
        <title>Genomic analysis of the entomopathogenic nematode Steinernema hermaphroditum.</title>
        <authorList>
            <person name="Schwarz E.M."/>
            <person name="Heppert J.K."/>
            <person name="Baniya A."/>
            <person name="Schwartz H.T."/>
            <person name="Tan C.-H."/>
            <person name="Antoshechkin I."/>
            <person name="Sternberg P.W."/>
            <person name="Goodrich-Blair H."/>
            <person name="Dillman A.R."/>
        </authorList>
    </citation>
    <scope>NUCLEOTIDE SEQUENCE</scope>
    <source>
        <strain evidence="9">PS9179</strain>
        <tissue evidence="9">Whole animal</tissue>
    </source>
</reference>
<dbReference type="Gene3D" id="1.10.30.10">
    <property type="entry name" value="High mobility group box domain"/>
    <property type="match status" value="1"/>
</dbReference>
<sequence>MANVNSGPQPQPQPDPNPAWPLPTLPESSSPNPADPARAHPRHRRKRPSGTDDPPEQQQPCQPGPSGLCAVPSSSGQPLLSLPEQMLHSTTAQSLLPSTGLPLPCSSAQALLPPNGQLPSSSSALMLLPPTGQGLPTSTEVVRTSTAQPLHSSNAQTFPSASNEVLKLTDWQGSRVLAKPSTSSAYFPAYIKSVVNNQVVTVQFDDGSEETYVDVLERGVNFTDIISDQAPSTEKVNLNSLIGARIPHGNHVFYQLGEVVAMKLPSNFTIRLVGAPSPNNLLSLPRANLRLLRTPWFDELVIISAREQAASMPNIRCQSGSSSESTGKETVADEEIYRPEVIPNESDSASSSGRVFDFNLRPLTIPTSHKSRTMESRASEAAARLQSSLVLPQRRHVAAPSATNFTGSRTTVSAVAASHQRYKKGEVVTTPGGIRKKFNGKQWRRLCSRDGCSKESQRRGYCSRHLSLKGKTGRTDESSESSPASSNSGGMVTPKANWSTSNAFEYRDFKDARQNFDTSTSGASSNLLKLHTNPTAASGVGWMAGIGETSFPNSAPPRFAPQSSTSSIIAKKLGPASAPPSAVPFSMNLDEHRFLLPPVQKQVEAAPSSALTFTPNDGTPVLSMQPFIPPLIRAHLLLPYLGLGDSPDFIALTTLAATNPELVDWLLANRDSPLPQTGHGQAASSSNTLVPWHVLVPLISRMITEQAANGSLDLSSLGIDKQGLGESSDHNNGESNGDGSHSQQRDPTINGSGSGAQDSGIMLSDRQEGERSDIVPVDTLSVPPMGAILPTVTGTPEQKTFFREPGFNRPIEQCKIPEIRTEQQLISGSGEEPQLECKHVATEKTPTQPEKLDNPYDSVVSPPETPKKKRGDGSLNKKNGERDHIRRPMNAFMIFSKRHRPLVHEKYPNRDNRAVSKILGEWWYALGVEEKQKYHDLASQVKEAHFKAHPEWKWSSRERKKSSIGTNGGVKEADLKDDDAAADLHISNKMAADCIRGSDQCLVSPLTPIHKPTPCRVGEDFSFDIYQRSPALSGSFNYSIPSSPAITDSLQKTNSDMLSVQTDGQFVAPFSPFSPHSPSGRSLTALTPAHSNGIISPLVCISESIPSTPNSAFKISPLTSPASGGNGLLTTIGSAGATSSAFSPAFVQPKMPGSYESSLKRNAHGTSSANGRAEPSTSELKKFVLMPTPAQRGLAKGRNAATTLKFNAVNENVGDKPSEKMVEMLKQIAKSVDYNDPKSPAKKLFKRNDESMDRVLDQVDFEKKFANLPAFSLEELKNGCASLPSTPSALMRTYLEKQKRSDVGEKSPRLLGPQSARLPGNRHNELTDSSYFFGPNFSVSESRLLEEIDASSGIQSPRTPRTPLEKGSLAEKSPSKRLLDTRRQLVCHLLEEYGFFPSAQAISTFQRKNIIYFPNKQMLILKIREVRQKVMSSMQSPGTPSQAAALSVFASSSN</sequence>
<feature type="region of interest" description="Disordered" evidence="7">
    <location>
        <begin position="453"/>
        <end position="497"/>
    </location>
</feature>
<organism evidence="9 10">
    <name type="scientific">Steinernema hermaphroditum</name>
    <dbReference type="NCBI Taxonomy" id="289476"/>
    <lineage>
        <taxon>Eukaryota</taxon>
        <taxon>Metazoa</taxon>
        <taxon>Ecdysozoa</taxon>
        <taxon>Nematoda</taxon>
        <taxon>Chromadorea</taxon>
        <taxon>Rhabditida</taxon>
        <taxon>Tylenchina</taxon>
        <taxon>Panagrolaimomorpha</taxon>
        <taxon>Strongyloidoidea</taxon>
        <taxon>Steinernematidae</taxon>
        <taxon>Steinernema</taxon>
    </lineage>
</organism>
<feature type="region of interest" description="Disordered" evidence="7">
    <location>
        <begin position="1"/>
        <end position="80"/>
    </location>
</feature>
<keyword evidence="10" id="KW-1185">Reference proteome</keyword>
<evidence type="ECO:0000259" key="8">
    <source>
        <dbReference type="PROSITE" id="PS50118"/>
    </source>
</evidence>
<dbReference type="Pfam" id="PF25981">
    <property type="entry name" value="HTH_Cic_C"/>
    <property type="match status" value="1"/>
</dbReference>
<dbReference type="InterPro" id="IPR058607">
    <property type="entry name" value="HMG-box_Cic-like"/>
</dbReference>
<dbReference type="InterPro" id="IPR036910">
    <property type="entry name" value="HMG_box_dom_sf"/>
</dbReference>
<name>A0AA39H1M9_9BILA</name>
<proteinExistence type="predicted"/>
<dbReference type="PANTHER" id="PTHR13059">
    <property type="entry name" value="HMG-BOX TRANSCRIPTION FACTOR BBX"/>
    <property type="match status" value="1"/>
</dbReference>
<feature type="compositionally biased region" description="Basic residues" evidence="7">
    <location>
        <begin position="39"/>
        <end position="48"/>
    </location>
</feature>
<dbReference type="Pfam" id="PF00505">
    <property type="entry name" value="HMG_box"/>
    <property type="match status" value="1"/>
</dbReference>
<keyword evidence="2" id="KW-0805">Transcription regulation</keyword>
<dbReference type="SMART" id="SM00398">
    <property type="entry name" value="HMG"/>
    <property type="match status" value="1"/>
</dbReference>
<evidence type="ECO:0000256" key="1">
    <source>
        <dbReference type="ARBA" id="ARBA00022553"/>
    </source>
</evidence>
<feature type="domain" description="HMG box" evidence="8">
    <location>
        <begin position="885"/>
        <end position="953"/>
    </location>
</feature>
<dbReference type="SUPFAM" id="SSF47095">
    <property type="entry name" value="HMG-box"/>
    <property type="match status" value="1"/>
</dbReference>
<evidence type="ECO:0000256" key="2">
    <source>
        <dbReference type="ARBA" id="ARBA00023015"/>
    </source>
</evidence>
<gene>
    <name evidence="9" type="ORF">QR680_001725</name>
</gene>
<dbReference type="GO" id="GO:0005634">
    <property type="term" value="C:nucleus"/>
    <property type="evidence" value="ECO:0007669"/>
    <property type="project" value="UniProtKB-UniRule"/>
</dbReference>
<keyword evidence="4" id="KW-0804">Transcription</keyword>
<feature type="compositionally biased region" description="Low complexity" evidence="7">
    <location>
        <begin position="56"/>
        <end position="65"/>
    </location>
</feature>
<feature type="compositionally biased region" description="Basic and acidic residues" evidence="7">
    <location>
        <begin position="1298"/>
        <end position="1308"/>
    </location>
</feature>
<keyword evidence="1" id="KW-0597">Phosphoprotein</keyword>
<dbReference type="FunFam" id="1.10.30.10:FF:000075">
    <property type="entry name" value="Capicua transcriptional repressor a"/>
    <property type="match status" value="1"/>
</dbReference>
<evidence type="ECO:0000313" key="9">
    <source>
        <dbReference type="EMBL" id="KAK0396459.1"/>
    </source>
</evidence>
<feature type="compositionally biased region" description="Polar residues" evidence="7">
    <location>
        <begin position="134"/>
        <end position="156"/>
    </location>
</feature>
<dbReference type="PROSITE" id="PS50118">
    <property type="entry name" value="HMG_BOX_2"/>
    <property type="match status" value="1"/>
</dbReference>
<feature type="compositionally biased region" description="Pro residues" evidence="7">
    <location>
        <begin position="9"/>
        <end position="24"/>
    </location>
</feature>
<protein>
    <recommendedName>
        <fullName evidence="8">HMG box domain-containing protein</fullName>
    </recommendedName>
</protein>
<feature type="region of interest" description="Disordered" evidence="7">
    <location>
        <begin position="841"/>
        <end position="886"/>
    </location>
</feature>
<feature type="compositionally biased region" description="Basic and acidic residues" evidence="7">
    <location>
        <begin position="326"/>
        <end position="338"/>
    </location>
</feature>
<dbReference type="InterPro" id="IPR052412">
    <property type="entry name" value="CC-Dev_Transcription_Reg"/>
</dbReference>
<evidence type="ECO:0000256" key="4">
    <source>
        <dbReference type="ARBA" id="ARBA00023163"/>
    </source>
</evidence>
<feature type="compositionally biased region" description="Polar residues" evidence="7">
    <location>
        <begin position="1164"/>
        <end position="1177"/>
    </location>
</feature>
<dbReference type="InterPro" id="IPR018247">
    <property type="entry name" value="EF_Hand_1_Ca_BS"/>
</dbReference>
<feature type="region of interest" description="Disordered" evidence="7">
    <location>
        <begin position="112"/>
        <end position="156"/>
    </location>
</feature>
<feature type="region of interest" description="Disordered" evidence="7">
    <location>
        <begin position="314"/>
        <end position="353"/>
    </location>
</feature>